<dbReference type="GO" id="GO:0070652">
    <property type="term" value="C:HAUS complex"/>
    <property type="evidence" value="ECO:0007669"/>
    <property type="project" value="InterPro"/>
</dbReference>
<feature type="compositionally biased region" description="Basic and acidic residues" evidence="1">
    <location>
        <begin position="662"/>
        <end position="671"/>
    </location>
</feature>
<dbReference type="EMBL" id="LR787088">
    <property type="protein sequence ID" value="CAB3262950.1"/>
    <property type="molecule type" value="mRNA"/>
</dbReference>
<feature type="region of interest" description="Disordered" evidence="1">
    <location>
        <begin position="620"/>
        <end position="644"/>
    </location>
</feature>
<feature type="compositionally biased region" description="Low complexity" evidence="1">
    <location>
        <begin position="554"/>
        <end position="565"/>
    </location>
</feature>
<evidence type="ECO:0000313" key="3">
    <source>
        <dbReference type="EMBL" id="CAB3262950.1"/>
    </source>
</evidence>
<dbReference type="PANTHER" id="PTHR16151:SF2">
    <property type="entry name" value="HAUS AUGMIN-LIKE COMPLEX SUBUNIT 6"/>
    <property type="match status" value="1"/>
</dbReference>
<dbReference type="Pfam" id="PF14661">
    <property type="entry name" value="HAUS6_N"/>
    <property type="match status" value="1"/>
</dbReference>
<accession>A0A6F9DIU9</accession>
<dbReference type="PANTHER" id="PTHR16151">
    <property type="entry name" value="HAUS AUGMIN-LIKE COMPLEX SUBUNIT 6"/>
    <property type="match status" value="1"/>
</dbReference>
<feature type="region of interest" description="Disordered" evidence="1">
    <location>
        <begin position="531"/>
        <end position="568"/>
    </location>
</feature>
<dbReference type="GO" id="GO:0008017">
    <property type="term" value="F:microtubule binding"/>
    <property type="evidence" value="ECO:0007669"/>
    <property type="project" value="TreeGrafter"/>
</dbReference>
<sequence length="899" mass="101619">MSGSIDKEKRALFLNLLALGFDVQSEEHKHGCRFDECMFDKPNNRAFSVICHFLFQKLDEKQAQELFKTCFPIADKQSTQEFRKVCYNWLRRISDESKLPFFQKVNSTVFMSPGGREFIHLMFHFSHHVLFTRAGKLDQNRILLPTALSHEKRQQKIQRSAMHSFCQHKFKSFQSEMQKSRNSDVDLQLFSEQQIKQYHSLQQIKRKMHQRRSQILDKEGIRSERKLAEFRKTRHNEMRNKIEMARLMWEKLSTTLKDTNYLREVLNTVIKEKNVNKIDSDHLHVKVPAKLLDECQEEIYQTIGTSLYQGGKINLTSLVSLSNLSLMLIADKIHEDGVPNLEKHSSFLSVQQKLHSGEVEKICGIRKELETSNSFLAQQTIEVISKLQAIYQQQKDSLPQDEVSTDNLQDSLDDESEKRDFPQPQMQSHSHSLGLAQKYLSPAENQDLSFLDEIISPKKTHPSNSELSPTDLDTTSASQAWNISVQDMMPAYKSPIASQHKTSKTPPKPVVVQGTHKRINFDHSLPVARQTATSLTPDTHRKKSFHQKVKGRKSMSLPSSPLPSSGIDKCEEMRKTSAAESKFIEQIVNCTVDANSPESPIVVYQQDTLSQLDQTAFISQDKLQRTPPSFSQKEDSSNSSKLQDRLQALKDQSSFLPIGVSHLKDMSRSDDDKDNDDISSTSAQESSESSPGTPVNESEDSNIDLHNHQSPVKSFSANDFISPCLTPENSCSPDITPSFDMSPDADMECVDSLLNGSDILTLSKSALGFELMDLSDTENSPPTTPHVATSRLVSVGDDLGSTYLKPPGELQSQRYNPIDLLMETPPPFVDPAAARRLRSPKRTVSPLVDIGPNSNAYTNLTPTNERLSVHEVSKNPVPTAELLIDLQTPDVQRTRSLLK</sequence>
<feature type="compositionally biased region" description="Basic and acidic residues" evidence="1">
    <location>
        <begin position="632"/>
        <end position="644"/>
    </location>
</feature>
<feature type="domain" description="HAUS augmin-like complex subunit 6 N-terminal" evidence="2">
    <location>
        <begin position="12"/>
        <end position="249"/>
    </location>
</feature>
<name>A0A6F9DIU9_9ASCI</name>
<dbReference type="GO" id="GO:0051225">
    <property type="term" value="P:spindle assembly"/>
    <property type="evidence" value="ECO:0007669"/>
    <property type="project" value="InterPro"/>
</dbReference>
<dbReference type="InterPro" id="IPR026797">
    <property type="entry name" value="HAUS_6"/>
</dbReference>
<feature type="compositionally biased region" description="Basic residues" evidence="1">
    <location>
        <begin position="540"/>
        <end position="553"/>
    </location>
</feature>
<dbReference type="InterPro" id="IPR028163">
    <property type="entry name" value="HAUS_6_N"/>
</dbReference>
<dbReference type="GO" id="GO:1990498">
    <property type="term" value="C:mitotic spindle microtubule"/>
    <property type="evidence" value="ECO:0007669"/>
    <property type="project" value="TreeGrafter"/>
</dbReference>
<feature type="region of interest" description="Disordered" evidence="1">
    <location>
        <begin position="396"/>
        <end position="432"/>
    </location>
</feature>
<dbReference type="AlphaFoldDB" id="A0A6F9DIU9"/>
<protein>
    <submittedName>
        <fullName evidence="3">Uncharacterized protein LOC100185693</fullName>
    </submittedName>
</protein>
<feature type="region of interest" description="Disordered" evidence="1">
    <location>
        <begin position="662"/>
        <end position="710"/>
    </location>
</feature>
<organism evidence="3">
    <name type="scientific">Phallusia mammillata</name>
    <dbReference type="NCBI Taxonomy" id="59560"/>
    <lineage>
        <taxon>Eukaryota</taxon>
        <taxon>Metazoa</taxon>
        <taxon>Chordata</taxon>
        <taxon>Tunicata</taxon>
        <taxon>Ascidiacea</taxon>
        <taxon>Phlebobranchia</taxon>
        <taxon>Ascidiidae</taxon>
        <taxon>Phallusia</taxon>
    </lineage>
</organism>
<reference evidence="3" key="1">
    <citation type="submission" date="2020-04" db="EMBL/GenBank/DDBJ databases">
        <authorList>
            <person name="Neveu A P."/>
        </authorList>
    </citation>
    <scope>NUCLEOTIDE SEQUENCE</scope>
    <source>
        <tissue evidence="3">Whole embryo</tissue>
    </source>
</reference>
<feature type="compositionally biased region" description="Low complexity" evidence="1">
    <location>
        <begin position="678"/>
        <end position="690"/>
    </location>
</feature>
<evidence type="ECO:0000259" key="2">
    <source>
        <dbReference type="Pfam" id="PF14661"/>
    </source>
</evidence>
<evidence type="ECO:0000256" key="1">
    <source>
        <dbReference type="SAM" id="MobiDB-lite"/>
    </source>
</evidence>
<gene>
    <name evidence="3" type="primary">LOC100185693</name>
</gene>
<proteinExistence type="evidence at transcript level"/>